<reference evidence="1 2" key="1">
    <citation type="submission" date="2015-12" db="EMBL/GenBank/DDBJ databases">
        <title>Diversity of Burkholderia near neighbor genomes.</title>
        <authorList>
            <person name="Sahl J."/>
            <person name="Wagner D."/>
            <person name="Keim P."/>
        </authorList>
    </citation>
    <scope>NUCLEOTIDE SEQUENCE [LARGE SCALE GENOMIC DNA]</scope>
    <source>
        <strain evidence="1 2">BDU6</strain>
    </source>
</reference>
<evidence type="ECO:0000313" key="1">
    <source>
        <dbReference type="EMBL" id="AOJ02443.1"/>
    </source>
</evidence>
<proteinExistence type="predicted"/>
<evidence type="ECO:0000313" key="2">
    <source>
        <dbReference type="Proteomes" id="UP000062519"/>
    </source>
</evidence>
<name>A0A1B4FFF8_9BURK</name>
<accession>A0A1B4FFF8</accession>
<dbReference type="Proteomes" id="UP000062519">
    <property type="component" value="Chromosome 1"/>
</dbReference>
<dbReference type="AlphaFoldDB" id="A0A1B4FFF8"/>
<dbReference type="RefSeq" id="WP_059596640.1">
    <property type="nucleotide sequence ID" value="NZ_CP013386.1"/>
</dbReference>
<organism evidence="1 2">
    <name type="scientific">Burkholderia mayonis</name>
    <dbReference type="NCBI Taxonomy" id="1385591"/>
    <lineage>
        <taxon>Bacteria</taxon>
        <taxon>Pseudomonadati</taxon>
        <taxon>Pseudomonadota</taxon>
        <taxon>Betaproteobacteria</taxon>
        <taxon>Burkholderiales</taxon>
        <taxon>Burkholderiaceae</taxon>
        <taxon>Burkholderia</taxon>
        <taxon>pseudomallei group</taxon>
    </lineage>
</organism>
<dbReference type="EMBL" id="CP013386">
    <property type="protein sequence ID" value="AOJ02443.1"/>
    <property type="molecule type" value="Genomic_DNA"/>
</dbReference>
<dbReference type="KEGG" id="buu:WS70_11905"/>
<protein>
    <recommendedName>
        <fullName evidence="3">PD-(D/E)XK endonuclease-like domain-containing protein</fullName>
    </recommendedName>
</protein>
<sequence>MTLSEFDTYAKCPLQHLYRYELGLPTAVVKDVSVRAQMAISQALRTWPRDIAPAAAEHLVAAREELELPTPEDDPQLFRHACAALQSGIDLLTEVGGDFCAPVTDLNGVEIELSAALLSDVPKPRSVHVINVVGASLSKRVRFMRPLMNGLKPKRAGCVVVHNLIEGTEEVAAPSGNVNMTTPYAVTVKLHAGDQNLKPGEHCAWCAYSTICPSRP</sequence>
<evidence type="ECO:0008006" key="3">
    <source>
        <dbReference type="Google" id="ProtNLM"/>
    </source>
</evidence>
<gene>
    <name evidence="1" type="ORF">WS70_11905</name>
</gene>
<keyword evidence="2" id="KW-1185">Reference proteome</keyword>